<reference evidence="8" key="1">
    <citation type="submission" date="2018-05" db="EMBL/GenBank/DDBJ databases">
        <title>Draft genome sequence of Stemphylium lycopersici strain CIDEFI 213.</title>
        <authorList>
            <person name="Medina R."/>
            <person name="Franco M.E.E."/>
            <person name="Lucentini C.G."/>
            <person name="Saparrat M.C.N."/>
            <person name="Balatti P.A."/>
        </authorList>
    </citation>
    <scope>NUCLEOTIDE SEQUENCE [LARGE SCALE GENOMIC DNA]</scope>
    <source>
        <strain evidence="8">CIDEFI 213</strain>
    </source>
</reference>
<protein>
    <submittedName>
        <fullName evidence="7">Uncharacterized protein</fullName>
    </submittedName>
</protein>
<feature type="region of interest" description="Disordered" evidence="5">
    <location>
        <begin position="167"/>
        <end position="186"/>
    </location>
</feature>
<evidence type="ECO:0000256" key="4">
    <source>
        <dbReference type="ARBA" id="ARBA00023136"/>
    </source>
</evidence>
<evidence type="ECO:0000256" key="6">
    <source>
        <dbReference type="SAM" id="Phobius"/>
    </source>
</evidence>
<sequence length="275" mass="29304">MASNTRTCYNRDGTEITNNAYKPCISDSTRESFCCGTNHQDAGETNVADDVCESNGLCQNYEAFNGSNEGVKLWWRQGCTDPTWQSEECLRDVCNNGQWQSENAPVRKCEKNRWCCGESSCCSDESNLFALAATVGQGAATSISLAMSSLAPSSSASTLSLEKASSSSATSPTADPISSSNASSTNQGLGVGAKAGIGVGAAVIFMLLVAVFLLLWKLKKKRKQEQAPVVEVDAPYHAHHEKYADLTYYAPRELDGTSAPLELGGRDRAELGNGG</sequence>
<keyword evidence="2 6" id="KW-0812">Transmembrane</keyword>
<dbReference type="OrthoDB" id="3695367at2759"/>
<gene>
    <name evidence="7" type="ORF">DDE83_007805</name>
</gene>
<dbReference type="InterPro" id="IPR051694">
    <property type="entry name" value="Immunoregulatory_rcpt-like"/>
</dbReference>
<evidence type="ECO:0000256" key="3">
    <source>
        <dbReference type="ARBA" id="ARBA00022989"/>
    </source>
</evidence>
<evidence type="ECO:0000256" key="1">
    <source>
        <dbReference type="ARBA" id="ARBA00004167"/>
    </source>
</evidence>
<dbReference type="AlphaFoldDB" id="A0A364MV27"/>
<keyword evidence="4 6" id="KW-0472">Membrane</keyword>
<accession>A0A364MV27</accession>
<evidence type="ECO:0000313" key="8">
    <source>
        <dbReference type="Proteomes" id="UP000249619"/>
    </source>
</evidence>
<proteinExistence type="predicted"/>
<feature type="transmembrane region" description="Helical" evidence="6">
    <location>
        <begin position="195"/>
        <end position="216"/>
    </location>
</feature>
<dbReference type="PANTHER" id="PTHR15549">
    <property type="entry name" value="PAIRED IMMUNOGLOBULIN-LIKE TYPE 2 RECEPTOR"/>
    <property type="match status" value="1"/>
</dbReference>
<comment type="subcellular location">
    <subcellularLocation>
        <location evidence="1">Membrane</location>
        <topology evidence="1">Single-pass membrane protein</topology>
    </subcellularLocation>
</comment>
<keyword evidence="3 6" id="KW-1133">Transmembrane helix</keyword>
<evidence type="ECO:0000256" key="5">
    <source>
        <dbReference type="SAM" id="MobiDB-lite"/>
    </source>
</evidence>
<dbReference type="GO" id="GO:0071944">
    <property type="term" value="C:cell periphery"/>
    <property type="evidence" value="ECO:0007669"/>
    <property type="project" value="UniProtKB-ARBA"/>
</dbReference>
<dbReference type="Proteomes" id="UP000249619">
    <property type="component" value="Unassembled WGS sequence"/>
</dbReference>
<comment type="caution">
    <text evidence="7">The sequence shown here is derived from an EMBL/GenBank/DDBJ whole genome shotgun (WGS) entry which is preliminary data.</text>
</comment>
<evidence type="ECO:0000256" key="2">
    <source>
        <dbReference type="ARBA" id="ARBA00022692"/>
    </source>
</evidence>
<evidence type="ECO:0000313" key="7">
    <source>
        <dbReference type="EMBL" id="RAR04472.1"/>
    </source>
</evidence>
<dbReference type="STRING" id="183478.A0A364MV27"/>
<organism evidence="7 8">
    <name type="scientific">Stemphylium lycopersici</name>
    <name type="common">Tomato gray leaf spot disease fungus</name>
    <name type="synonym">Thyrospora lycopersici</name>
    <dbReference type="NCBI Taxonomy" id="183478"/>
    <lineage>
        <taxon>Eukaryota</taxon>
        <taxon>Fungi</taxon>
        <taxon>Dikarya</taxon>
        <taxon>Ascomycota</taxon>
        <taxon>Pezizomycotina</taxon>
        <taxon>Dothideomycetes</taxon>
        <taxon>Pleosporomycetidae</taxon>
        <taxon>Pleosporales</taxon>
        <taxon>Pleosporineae</taxon>
        <taxon>Pleosporaceae</taxon>
        <taxon>Stemphylium</taxon>
    </lineage>
</organism>
<feature type="compositionally biased region" description="Low complexity" evidence="5">
    <location>
        <begin position="167"/>
        <end position="180"/>
    </location>
</feature>
<keyword evidence="8" id="KW-1185">Reference proteome</keyword>
<dbReference type="GO" id="GO:0016020">
    <property type="term" value="C:membrane"/>
    <property type="evidence" value="ECO:0007669"/>
    <property type="project" value="UniProtKB-SubCell"/>
</dbReference>
<dbReference type="EMBL" id="QGDH01000153">
    <property type="protein sequence ID" value="RAR04472.1"/>
    <property type="molecule type" value="Genomic_DNA"/>
</dbReference>
<name>A0A364MV27_STELY</name>